<dbReference type="Pfam" id="PF02746">
    <property type="entry name" value="MR_MLE_N"/>
    <property type="match status" value="1"/>
</dbReference>
<dbReference type="InterPro" id="IPR036849">
    <property type="entry name" value="Enolase-like_C_sf"/>
</dbReference>
<dbReference type="InterPro" id="IPR018110">
    <property type="entry name" value="Mandel_Rmase/mucon_lact_enz_CS"/>
</dbReference>
<dbReference type="SMART" id="SM00922">
    <property type="entry name" value="MR_MLE"/>
    <property type="match status" value="1"/>
</dbReference>
<evidence type="ECO:0000313" key="4">
    <source>
        <dbReference type="EMBL" id="AQG79116.1"/>
    </source>
</evidence>
<dbReference type="Proteomes" id="UP000187941">
    <property type="component" value="Chromosome"/>
</dbReference>
<dbReference type="InterPro" id="IPR013341">
    <property type="entry name" value="Mandelate_racemase_N_dom"/>
</dbReference>
<dbReference type="CDD" id="cd03316">
    <property type="entry name" value="MR_like"/>
    <property type="match status" value="1"/>
</dbReference>
<dbReference type="PANTHER" id="PTHR48080">
    <property type="entry name" value="D-GALACTONATE DEHYDRATASE-RELATED"/>
    <property type="match status" value="1"/>
</dbReference>
<accession>A0A1P9WUP3</accession>
<dbReference type="InterPro" id="IPR034593">
    <property type="entry name" value="DgoD-like"/>
</dbReference>
<dbReference type="PANTHER" id="PTHR48080:SF2">
    <property type="entry name" value="D-GALACTONATE DEHYDRATASE"/>
    <property type="match status" value="1"/>
</dbReference>
<dbReference type="RefSeq" id="WP_077130562.1">
    <property type="nucleotide sequence ID" value="NZ_CP014263.1"/>
</dbReference>
<dbReference type="Gene3D" id="3.20.20.120">
    <property type="entry name" value="Enolase-like C-terminal domain"/>
    <property type="match status" value="1"/>
</dbReference>
<feature type="chain" id="PRO_5012117139" evidence="2">
    <location>
        <begin position="24"/>
        <end position="408"/>
    </location>
</feature>
<organism evidence="4 5">
    <name type="scientific">Spirosoma montaniterrae</name>
    <dbReference type="NCBI Taxonomy" id="1178516"/>
    <lineage>
        <taxon>Bacteria</taxon>
        <taxon>Pseudomonadati</taxon>
        <taxon>Bacteroidota</taxon>
        <taxon>Cytophagia</taxon>
        <taxon>Cytophagales</taxon>
        <taxon>Cytophagaceae</taxon>
        <taxon>Spirosoma</taxon>
    </lineage>
</organism>
<dbReference type="SUPFAM" id="SSF54826">
    <property type="entry name" value="Enolase N-terminal domain-like"/>
    <property type="match status" value="1"/>
</dbReference>
<evidence type="ECO:0000256" key="1">
    <source>
        <dbReference type="ARBA" id="ARBA00023239"/>
    </source>
</evidence>
<protein>
    <submittedName>
        <fullName evidence="4">Mandelate racemase</fullName>
    </submittedName>
</protein>
<reference evidence="4 5" key="1">
    <citation type="submission" date="2016-01" db="EMBL/GenBank/DDBJ databases">
        <authorList>
            <person name="Oliw E.H."/>
        </authorList>
    </citation>
    <scope>NUCLEOTIDE SEQUENCE [LARGE SCALE GENOMIC DNA]</scope>
    <source>
        <strain evidence="4 5">DY10</strain>
    </source>
</reference>
<sequence length="408" mass="46268">MNRRHFLGLMPALPFLASSFAAAPPMRVTKVETFYWKDRNDAPWWPHWTWLRVHTDTGLVGIGETYPRNSLEAEAIHSILAPALIGKDPRDIEGLWRQIYQRNDFNIAGGAEIRAQSALDLALWDLLGKSLNAPVYRLLGGLANPAVRLYNTCFPHKHSFLTDPDKIMREVRDGYGVKAIKIWPFDGAAQRNRGQFITHAELEEALKPVRILRDAFGDDIDILIELHSYWNLTAGIRIAKALEPYRPMWLEDMLMPGNFSQYRQLAEATGIPLTVGERMAGKLQFETLLESRAATFIMFDVCWCGGLTEARKITTMADAYQLPFAPHTAGGPLLFYASTHLSAAMPNNWIQESCQRFYERDWPTMLNNPLRPQNGTISPPDLPGFGMEVKPDVWTHPAVVRRETVLSR</sequence>
<keyword evidence="1" id="KW-0456">Lyase</keyword>
<gene>
    <name evidence="4" type="ORF">AWR27_07145</name>
</gene>
<dbReference type="GO" id="GO:0009063">
    <property type="term" value="P:amino acid catabolic process"/>
    <property type="evidence" value="ECO:0007669"/>
    <property type="project" value="InterPro"/>
</dbReference>
<dbReference type="InterPro" id="IPR013342">
    <property type="entry name" value="Mandelate_racemase_C"/>
</dbReference>
<feature type="signal peptide" evidence="2">
    <location>
        <begin position="1"/>
        <end position="23"/>
    </location>
</feature>
<evidence type="ECO:0000259" key="3">
    <source>
        <dbReference type="SMART" id="SM00922"/>
    </source>
</evidence>
<dbReference type="EMBL" id="CP014263">
    <property type="protein sequence ID" value="AQG79116.1"/>
    <property type="molecule type" value="Genomic_DNA"/>
</dbReference>
<dbReference type="AlphaFoldDB" id="A0A1P9WUP3"/>
<dbReference type="InterPro" id="IPR029017">
    <property type="entry name" value="Enolase-like_N"/>
</dbReference>
<keyword evidence="5" id="KW-1185">Reference proteome</keyword>
<proteinExistence type="predicted"/>
<dbReference type="GO" id="GO:0016829">
    <property type="term" value="F:lyase activity"/>
    <property type="evidence" value="ECO:0007669"/>
    <property type="project" value="UniProtKB-KW"/>
</dbReference>
<dbReference type="GO" id="GO:0016854">
    <property type="term" value="F:racemase and epimerase activity"/>
    <property type="evidence" value="ECO:0007669"/>
    <property type="project" value="UniProtKB-ARBA"/>
</dbReference>
<dbReference type="PROSITE" id="PS00908">
    <property type="entry name" value="MR_MLE_1"/>
    <property type="match status" value="1"/>
</dbReference>
<name>A0A1P9WUP3_9BACT</name>
<dbReference type="Gene3D" id="3.30.390.10">
    <property type="entry name" value="Enolase-like, N-terminal domain"/>
    <property type="match status" value="1"/>
</dbReference>
<dbReference type="SFLD" id="SFLDS00001">
    <property type="entry name" value="Enolase"/>
    <property type="match status" value="1"/>
</dbReference>
<feature type="domain" description="Mandelate racemase/muconate lactonizing enzyme C-terminal" evidence="3">
    <location>
        <begin position="164"/>
        <end position="272"/>
    </location>
</feature>
<dbReference type="SUPFAM" id="SSF51604">
    <property type="entry name" value="Enolase C-terminal domain-like"/>
    <property type="match status" value="1"/>
</dbReference>
<dbReference type="InterPro" id="IPR029065">
    <property type="entry name" value="Enolase_C-like"/>
</dbReference>
<evidence type="ECO:0000256" key="2">
    <source>
        <dbReference type="SAM" id="SignalP"/>
    </source>
</evidence>
<dbReference type="OrthoDB" id="9796450at2"/>
<keyword evidence="2" id="KW-0732">Signal</keyword>
<dbReference type="STRING" id="1178516.AWR27_07145"/>
<evidence type="ECO:0000313" key="5">
    <source>
        <dbReference type="Proteomes" id="UP000187941"/>
    </source>
</evidence>
<dbReference type="SFLD" id="SFLDG00179">
    <property type="entry name" value="mandelate_racemase"/>
    <property type="match status" value="1"/>
</dbReference>
<dbReference type="Pfam" id="PF13378">
    <property type="entry name" value="MR_MLE_C"/>
    <property type="match status" value="1"/>
</dbReference>
<dbReference type="KEGG" id="smon:AWR27_07145"/>